<comment type="caution">
    <text evidence="1">The sequence shown here is derived from an EMBL/GenBank/DDBJ whole genome shotgun (WGS) entry which is preliminary data.</text>
</comment>
<name>A0A1Y5F820_9BACT</name>
<reference evidence="2" key="1">
    <citation type="journal article" date="2017" name="Proc. Natl. Acad. Sci. U.S.A.">
        <title>Simulation of Deepwater Horizon oil plume reveals substrate specialization within a complex community of hydrocarbon-degraders.</title>
        <authorList>
            <person name="Hu P."/>
            <person name="Dubinsky E.A."/>
            <person name="Probst A.J."/>
            <person name="Wang J."/>
            <person name="Sieber C.M.K."/>
            <person name="Tom L.M."/>
            <person name="Gardinali P."/>
            <person name="Banfield J.F."/>
            <person name="Atlas R.M."/>
            <person name="Andersen G.L."/>
        </authorList>
    </citation>
    <scope>NUCLEOTIDE SEQUENCE [LARGE SCALE GENOMIC DNA]</scope>
</reference>
<dbReference type="EMBL" id="MAAO01000006">
    <property type="protein sequence ID" value="OUR96924.1"/>
    <property type="molecule type" value="Genomic_DNA"/>
</dbReference>
<evidence type="ECO:0000313" key="1">
    <source>
        <dbReference type="EMBL" id="OUR96924.1"/>
    </source>
</evidence>
<protein>
    <submittedName>
        <fullName evidence="1">Uncharacterized protein</fullName>
    </submittedName>
</protein>
<proteinExistence type="predicted"/>
<organism evidence="1 2">
    <name type="scientific">Halobacteriovorax marinus</name>
    <dbReference type="NCBI Taxonomy" id="97084"/>
    <lineage>
        <taxon>Bacteria</taxon>
        <taxon>Pseudomonadati</taxon>
        <taxon>Bdellovibrionota</taxon>
        <taxon>Bacteriovoracia</taxon>
        <taxon>Bacteriovoracales</taxon>
        <taxon>Halobacteriovoraceae</taxon>
        <taxon>Halobacteriovorax</taxon>
    </lineage>
</organism>
<gene>
    <name evidence="1" type="ORF">A9Q84_11350</name>
</gene>
<evidence type="ECO:0000313" key="2">
    <source>
        <dbReference type="Proteomes" id="UP000196531"/>
    </source>
</evidence>
<dbReference type="Proteomes" id="UP000196531">
    <property type="component" value="Unassembled WGS sequence"/>
</dbReference>
<dbReference type="AlphaFoldDB" id="A0A1Y5F820"/>
<sequence>MNTYKETYEQKLMEIINEANKKSNDNQRPQSHIEDDYVPLNALANSSSNFFAKFGSTKEMAYQIYETGMRQTHSVF</sequence>
<accession>A0A1Y5F820</accession>